<dbReference type="VEuPathDB" id="FungiDB:UMAG_11524"/>
<dbReference type="AlphaFoldDB" id="A0A0D1DUD7"/>
<dbReference type="GeneID" id="23567397"/>
<dbReference type="InParanoid" id="A0A0D1DUD7"/>
<sequence length="143" mass="15578">MSESTTPRSCAHGRIRPSLALPSKWASLRCTDVVTMISPTLSFPMYAATSDRIASTRWITMLCEYTSTPLTRTVLCERSRHKARYGSECADVCLLWRIGLVGFSHSSCAQLCSAVLTLSHVGHIQQTDVANSPSQVLTSTALA</sequence>
<protein>
    <submittedName>
        <fullName evidence="1">Uncharacterized protein</fullName>
    </submittedName>
</protein>
<gene>
    <name evidence="1" type="ORF">UMAG_11524</name>
</gene>
<dbReference type="RefSeq" id="XP_011390566.1">
    <property type="nucleotide sequence ID" value="XM_011392264.1"/>
</dbReference>
<organism evidence="1 2">
    <name type="scientific">Mycosarcoma maydis</name>
    <name type="common">Corn smut fungus</name>
    <name type="synonym">Ustilago maydis</name>
    <dbReference type="NCBI Taxonomy" id="5270"/>
    <lineage>
        <taxon>Eukaryota</taxon>
        <taxon>Fungi</taxon>
        <taxon>Dikarya</taxon>
        <taxon>Basidiomycota</taxon>
        <taxon>Ustilaginomycotina</taxon>
        <taxon>Ustilaginomycetes</taxon>
        <taxon>Ustilaginales</taxon>
        <taxon>Ustilaginaceae</taxon>
        <taxon>Mycosarcoma</taxon>
    </lineage>
</organism>
<evidence type="ECO:0000313" key="1">
    <source>
        <dbReference type="EMBL" id="KIS67904.1"/>
    </source>
</evidence>
<reference evidence="1 2" key="1">
    <citation type="journal article" date="2006" name="Nature">
        <title>Insights from the genome of the biotrophic fungal plant pathogen Ustilago maydis.</title>
        <authorList>
            <person name="Kamper J."/>
            <person name="Kahmann R."/>
            <person name="Bolker M."/>
            <person name="Ma L.J."/>
            <person name="Brefort T."/>
            <person name="Saville B.J."/>
            <person name="Banuett F."/>
            <person name="Kronstad J.W."/>
            <person name="Gold S.E."/>
            <person name="Muller O."/>
            <person name="Perlin M.H."/>
            <person name="Wosten H.A."/>
            <person name="de Vries R."/>
            <person name="Ruiz-Herrera J."/>
            <person name="Reynaga-Pena C.G."/>
            <person name="Snetselaar K."/>
            <person name="McCann M."/>
            <person name="Perez-Martin J."/>
            <person name="Feldbrugge M."/>
            <person name="Basse C.W."/>
            <person name="Steinberg G."/>
            <person name="Ibeas J.I."/>
            <person name="Holloman W."/>
            <person name="Guzman P."/>
            <person name="Farman M."/>
            <person name="Stajich J.E."/>
            <person name="Sentandreu R."/>
            <person name="Gonzalez-Prieto J.M."/>
            <person name="Kennell J.C."/>
            <person name="Molina L."/>
            <person name="Schirawski J."/>
            <person name="Mendoza-Mendoza A."/>
            <person name="Greilinger D."/>
            <person name="Munch K."/>
            <person name="Rossel N."/>
            <person name="Scherer M."/>
            <person name="Vranes M."/>
            <person name="Ladendorf O."/>
            <person name="Vincon V."/>
            <person name="Fuchs U."/>
            <person name="Sandrock B."/>
            <person name="Meng S."/>
            <person name="Ho E.C."/>
            <person name="Cahill M.J."/>
            <person name="Boyce K.J."/>
            <person name="Klose J."/>
            <person name="Klosterman S.J."/>
            <person name="Deelstra H.J."/>
            <person name="Ortiz-Castellanos L."/>
            <person name="Li W."/>
            <person name="Sanchez-Alonso P."/>
            <person name="Schreier P.H."/>
            <person name="Hauser-Hahn I."/>
            <person name="Vaupel M."/>
            <person name="Koopmann E."/>
            <person name="Friedrich G."/>
            <person name="Voss H."/>
            <person name="Schluter T."/>
            <person name="Margolis J."/>
            <person name="Platt D."/>
            <person name="Swimmer C."/>
            <person name="Gnirke A."/>
            <person name="Chen F."/>
            <person name="Vysotskaia V."/>
            <person name="Mannhaupt G."/>
            <person name="Guldener U."/>
            <person name="Munsterkotter M."/>
            <person name="Haase D."/>
            <person name="Oesterheld M."/>
            <person name="Mewes H.W."/>
            <person name="Mauceli E.W."/>
            <person name="DeCaprio D."/>
            <person name="Wade C.M."/>
            <person name="Butler J."/>
            <person name="Young S."/>
            <person name="Jaffe D.B."/>
            <person name="Calvo S."/>
            <person name="Nusbaum C."/>
            <person name="Galagan J."/>
            <person name="Birren B.W."/>
        </authorList>
    </citation>
    <scope>NUCLEOTIDE SEQUENCE [LARGE SCALE GENOMIC DNA]</scope>
    <source>
        <strain evidence="2">DSM 14603 / FGSC 9021 / UM521</strain>
    </source>
</reference>
<dbReference type="Proteomes" id="UP000000561">
    <property type="component" value="Chromosome 11"/>
</dbReference>
<accession>A0A0D1DUD7</accession>
<dbReference type="KEGG" id="uma:UMAG_11524"/>
<name>A0A0D1DUD7_MYCMD</name>
<keyword evidence="2" id="KW-1185">Reference proteome</keyword>
<proteinExistence type="predicted"/>
<dbReference type="EMBL" id="CM003150">
    <property type="protein sequence ID" value="KIS67904.1"/>
    <property type="molecule type" value="Genomic_DNA"/>
</dbReference>
<evidence type="ECO:0000313" key="2">
    <source>
        <dbReference type="Proteomes" id="UP000000561"/>
    </source>
</evidence>